<name>A0A3L6PLY2_PANMI</name>
<evidence type="ECO:0000259" key="6">
    <source>
        <dbReference type="Pfam" id="PF18052"/>
    </source>
</evidence>
<dbReference type="Gene3D" id="1.20.5.4130">
    <property type="match status" value="1"/>
</dbReference>
<evidence type="ECO:0000256" key="5">
    <source>
        <dbReference type="ARBA" id="ARBA00022821"/>
    </source>
</evidence>
<keyword evidence="8" id="KW-1185">Reference proteome</keyword>
<organism evidence="7 8">
    <name type="scientific">Panicum miliaceum</name>
    <name type="common">Proso millet</name>
    <name type="synonym">Broomcorn millet</name>
    <dbReference type="NCBI Taxonomy" id="4540"/>
    <lineage>
        <taxon>Eukaryota</taxon>
        <taxon>Viridiplantae</taxon>
        <taxon>Streptophyta</taxon>
        <taxon>Embryophyta</taxon>
        <taxon>Tracheophyta</taxon>
        <taxon>Spermatophyta</taxon>
        <taxon>Magnoliopsida</taxon>
        <taxon>Liliopsida</taxon>
        <taxon>Poales</taxon>
        <taxon>Poaceae</taxon>
        <taxon>PACMAD clade</taxon>
        <taxon>Panicoideae</taxon>
        <taxon>Panicodae</taxon>
        <taxon>Paniceae</taxon>
        <taxon>Panicinae</taxon>
        <taxon>Panicum</taxon>
        <taxon>Panicum sect. Panicum</taxon>
    </lineage>
</organism>
<dbReference type="GO" id="GO:0000166">
    <property type="term" value="F:nucleotide binding"/>
    <property type="evidence" value="ECO:0007669"/>
    <property type="project" value="UniProtKB-KW"/>
</dbReference>
<protein>
    <submittedName>
        <fullName evidence="7">Disease resistance protein RPM1</fullName>
    </submittedName>
</protein>
<feature type="domain" description="Disease resistance N-terminal" evidence="6">
    <location>
        <begin position="15"/>
        <end position="101"/>
    </location>
</feature>
<dbReference type="Pfam" id="PF18052">
    <property type="entry name" value="Rx_N"/>
    <property type="match status" value="1"/>
</dbReference>
<keyword evidence="2" id="KW-0433">Leucine-rich repeat</keyword>
<keyword evidence="3" id="KW-0677">Repeat</keyword>
<dbReference type="STRING" id="4540.A0A3L6PLY2"/>
<dbReference type="GO" id="GO:0006952">
    <property type="term" value="P:defense response"/>
    <property type="evidence" value="ECO:0007669"/>
    <property type="project" value="UniProtKB-KW"/>
</dbReference>
<proteinExistence type="inferred from homology"/>
<sequence length="136" mass="15113">MEGACLHALKSACNCLVSQAASSAAKEMALQEGVKDDAMFLAEELEEMNKFLADVGRDEAGVLVEQGGYVEDMAFVKKTQDMACDIEDCLRDLAPHRERPSMWRLPLESLASRHTVAAELKDLVSQVDRVSQRRER</sequence>
<evidence type="ECO:0000256" key="2">
    <source>
        <dbReference type="ARBA" id="ARBA00022614"/>
    </source>
</evidence>
<dbReference type="PANTHER" id="PTHR19338">
    <property type="entry name" value="TRANSLOCASE OF INNER MITOCHONDRIAL MEMBRANE 13 HOMOLOG"/>
    <property type="match status" value="1"/>
</dbReference>
<dbReference type="AlphaFoldDB" id="A0A3L6PLY2"/>
<keyword evidence="4" id="KW-0547">Nucleotide-binding</keyword>
<evidence type="ECO:0000256" key="3">
    <source>
        <dbReference type="ARBA" id="ARBA00022737"/>
    </source>
</evidence>
<comment type="caution">
    <text evidence="7">The sequence shown here is derived from an EMBL/GenBank/DDBJ whole genome shotgun (WGS) entry which is preliminary data.</text>
</comment>
<evidence type="ECO:0000256" key="1">
    <source>
        <dbReference type="ARBA" id="ARBA00008894"/>
    </source>
</evidence>
<evidence type="ECO:0000313" key="7">
    <source>
        <dbReference type="EMBL" id="RLM58800.1"/>
    </source>
</evidence>
<dbReference type="PANTHER" id="PTHR19338:SF32">
    <property type="entry name" value="OS06G0287500 PROTEIN"/>
    <property type="match status" value="1"/>
</dbReference>
<evidence type="ECO:0000256" key="4">
    <source>
        <dbReference type="ARBA" id="ARBA00022741"/>
    </source>
</evidence>
<comment type="similarity">
    <text evidence="1">Belongs to the disease resistance NB-LRR family.</text>
</comment>
<accession>A0A3L6PLY2</accession>
<evidence type="ECO:0000313" key="8">
    <source>
        <dbReference type="Proteomes" id="UP000275267"/>
    </source>
</evidence>
<gene>
    <name evidence="7" type="ORF">C2845_PM18G08340</name>
</gene>
<dbReference type="InterPro" id="IPR041118">
    <property type="entry name" value="Rx_N"/>
</dbReference>
<reference evidence="8" key="1">
    <citation type="journal article" date="2019" name="Nat. Commun.">
        <title>The genome of broomcorn millet.</title>
        <authorList>
            <person name="Zou C."/>
            <person name="Miki D."/>
            <person name="Li D."/>
            <person name="Tang Q."/>
            <person name="Xiao L."/>
            <person name="Rajput S."/>
            <person name="Deng P."/>
            <person name="Jia W."/>
            <person name="Huang R."/>
            <person name="Zhang M."/>
            <person name="Sun Y."/>
            <person name="Hu J."/>
            <person name="Fu X."/>
            <person name="Schnable P.S."/>
            <person name="Li F."/>
            <person name="Zhang H."/>
            <person name="Feng B."/>
            <person name="Zhu X."/>
            <person name="Liu R."/>
            <person name="Schnable J.C."/>
            <person name="Zhu J.-K."/>
            <person name="Zhang H."/>
        </authorList>
    </citation>
    <scope>NUCLEOTIDE SEQUENCE [LARGE SCALE GENOMIC DNA]</scope>
</reference>
<dbReference type="Proteomes" id="UP000275267">
    <property type="component" value="Unassembled WGS sequence"/>
</dbReference>
<keyword evidence="5" id="KW-0611">Plant defense</keyword>
<dbReference type="EMBL" id="PQIB02000017">
    <property type="protein sequence ID" value="RLM58800.1"/>
    <property type="molecule type" value="Genomic_DNA"/>
</dbReference>